<dbReference type="Pfam" id="PF11912">
    <property type="entry name" value="CfaA_B_C"/>
    <property type="match status" value="1"/>
</dbReference>
<dbReference type="HOGENOM" id="CLU_1206687_0_0_1"/>
<name>Q54VH2_DICDI</name>
<evidence type="ECO:0000313" key="2">
    <source>
        <dbReference type="EMBL" id="EAL67393.1"/>
    </source>
</evidence>
<comment type="caution">
    <text evidence="2">The sequence shown here is derived from an EMBL/GenBank/DDBJ whole genome shotgun (WGS) entry which is preliminary data.</text>
</comment>
<dbReference type="KEGG" id="ddi:DDB_G0280333"/>
<dbReference type="InterPro" id="IPR021837">
    <property type="entry name" value="CfaA/B/C"/>
</dbReference>
<sequence length="230" mass="26295">MKIIIILIILTISLFNLVKSQGYVTFQPYSSLKCSSDQQSGIGYSFLLNECISSVGDIGLENTNWKFTYDQTNNVVISQQYQNNDCSDSPSNVFKNGLNECSYSHPFFTMENYTYAQNETTFSYVTIANEPLYNKGQVIFEYHSKTNSGCSSLNLLFSLFFTPNLIFKQGEAVTKNYYCAFLNLTPYEQYCNYNNWPESCTSYSIANSCTSKENNNLNLKVFCKTIFNQE</sequence>
<dbReference type="GeneID" id="8622517"/>
<feature type="signal peptide" evidence="1">
    <location>
        <begin position="1"/>
        <end position="20"/>
    </location>
</feature>
<dbReference type="OMA" id="YVTIANE"/>
<dbReference type="PaxDb" id="44689-DDB0206524"/>
<dbReference type="PANTHER" id="PTHR33576">
    <property type="entry name" value="CARBOHYDRATE BINDING DOMAIN-CONTAINING PROTEIN-RELATED"/>
    <property type="match status" value="1"/>
</dbReference>
<dbReference type="EMBL" id="AAFI02000035">
    <property type="protein sequence ID" value="EAL67393.1"/>
    <property type="molecule type" value="Genomic_DNA"/>
</dbReference>
<dbReference type="VEuPathDB" id="AmoebaDB:DDB_G0280333"/>
<accession>Q54VH2</accession>
<dbReference type="PANTHER" id="PTHR33576:SF5">
    <property type="entry name" value="TRANSMEMBRANE PROTEIN"/>
    <property type="match status" value="1"/>
</dbReference>
<dbReference type="InParanoid" id="Q54VH2"/>
<proteinExistence type="predicted"/>
<evidence type="ECO:0000313" key="3">
    <source>
        <dbReference type="Proteomes" id="UP000002195"/>
    </source>
</evidence>
<keyword evidence="3" id="KW-1185">Reference proteome</keyword>
<organism evidence="2 3">
    <name type="scientific">Dictyostelium discoideum</name>
    <name type="common">Social amoeba</name>
    <dbReference type="NCBI Taxonomy" id="44689"/>
    <lineage>
        <taxon>Eukaryota</taxon>
        <taxon>Amoebozoa</taxon>
        <taxon>Evosea</taxon>
        <taxon>Eumycetozoa</taxon>
        <taxon>Dictyostelia</taxon>
        <taxon>Dictyosteliales</taxon>
        <taxon>Dictyosteliaceae</taxon>
        <taxon>Dictyostelium</taxon>
    </lineage>
</organism>
<dbReference type="Proteomes" id="UP000002195">
    <property type="component" value="Unassembled WGS sequence"/>
</dbReference>
<feature type="chain" id="PRO_5004249447" description="Transmembrane protein" evidence="1">
    <location>
        <begin position="21"/>
        <end position="230"/>
    </location>
</feature>
<dbReference type="AlphaFoldDB" id="Q54VH2"/>
<protein>
    <recommendedName>
        <fullName evidence="4">Transmembrane protein</fullName>
    </recommendedName>
</protein>
<reference evidence="2 3" key="1">
    <citation type="journal article" date="2005" name="Nature">
        <title>The genome of the social amoeba Dictyostelium discoideum.</title>
        <authorList>
            <consortium name="The Dictyostelium discoideum Sequencing Consortium"/>
            <person name="Eichinger L."/>
            <person name="Pachebat J.A."/>
            <person name="Glockner G."/>
            <person name="Rajandream M.A."/>
            <person name="Sucgang R."/>
            <person name="Berriman M."/>
            <person name="Song J."/>
            <person name="Olsen R."/>
            <person name="Szafranski K."/>
            <person name="Xu Q."/>
            <person name="Tunggal B."/>
            <person name="Kummerfeld S."/>
            <person name="Madera M."/>
            <person name="Konfortov B.A."/>
            <person name="Rivero F."/>
            <person name="Bankier A.T."/>
            <person name="Lehmann R."/>
            <person name="Hamlin N."/>
            <person name="Davies R."/>
            <person name="Gaudet P."/>
            <person name="Fey P."/>
            <person name="Pilcher K."/>
            <person name="Chen G."/>
            <person name="Saunders D."/>
            <person name="Sodergren E."/>
            <person name="Davis P."/>
            <person name="Kerhornou A."/>
            <person name="Nie X."/>
            <person name="Hall N."/>
            <person name="Anjard C."/>
            <person name="Hemphill L."/>
            <person name="Bason N."/>
            <person name="Farbrother P."/>
            <person name="Desany B."/>
            <person name="Just E."/>
            <person name="Morio T."/>
            <person name="Rost R."/>
            <person name="Churcher C."/>
            <person name="Cooper J."/>
            <person name="Haydock S."/>
            <person name="van Driessche N."/>
            <person name="Cronin A."/>
            <person name="Goodhead I."/>
            <person name="Muzny D."/>
            <person name="Mourier T."/>
            <person name="Pain A."/>
            <person name="Lu M."/>
            <person name="Harper D."/>
            <person name="Lindsay R."/>
            <person name="Hauser H."/>
            <person name="James K."/>
            <person name="Quiles M."/>
            <person name="Madan Babu M."/>
            <person name="Saito T."/>
            <person name="Buchrieser C."/>
            <person name="Wardroper A."/>
            <person name="Felder M."/>
            <person name="Thangavelu M."/>
            <person name="Johnson D."/>
            <person name="Knights A."/>
            <person name="Loulseged H."/>
            <person name="Mungall K."/>
            <person name="Oliver K."/>
            <person name="Price C."/>
            <person name="Quail M.A."/>
            <person name="Urushihara H."/>
            <person name="Hernandez J."/>
            <person name="Rabbinowitsch E."/>
            <person name="Steffen D."/>
            <person name="Sanders M."/>
            <person name="Ma J."/>
            <person name="Kohara Y."/>
            <person name="Sharp S."/>
            <person name="Simmonds M."/>
            <person name="Spiegler S."/>
            <person name="Tivey A."/>
            <person name="Sugano S."/>
            <person name="White B."/>
            <person name="Walker D."/>
            <person name="Woodward J."/>
            <person name="Winckler T."/>
            <person name="Tanaka Y."/>
            <person name="Shaulsky G."/>
            <person name="Schleicher M."/>
            <person name="Weinstock G."/>
            <person name="Rosenthal A."/>
            <person name="Cox E.C."/>
            <person name="Chisholm R.L."/>
            <person name="Gibbs R."/>
            <person name="Loomis W.F."/>
            <person name="Platzer M."/>
            <person name="Kay R.R."/>
            <person name="Williams J."/>
            <person name="Dear P.H."/>
            <person name="Noegel A.A."/>
            <person name="Barrell B."/>
            <person name="Kuspa A."/>
        </authorList>
    </citation>
    <scope>NUCLEOTIDE SEQUENCE [LARGE SCALE GENOMIC DNA]</scope>
    <source>
        <strain evidence="2 3">AX4</strain>
    </source>
</reference>
<dbReference type="PhylomeDB" id="Q54VH2"/>
<evidence type="ECO:0000256" key="1">
    <source>
        <dbReference type="SAM" id="SignalP"/>
    </source>
</evidence>
<gene>
    <name evidence="2" type="ORF">DDB_G0280333</name>
</gene>
<dbReference type="dictyBase" id="DDB_G0280333"/>
<keyword evidence="1" id="KW-0732">Signal</keyword>
<evidence type="ECO:0008006" key="4">
    <source>
        <dbReference type="Google" id="ProtNLM"/>
    </source>
</evidence>
<dbReference type="RefSeq" id="XP_641383.1">
    <property type="nucleotide sequence ID" value="XM_636291.1"/>
</dbReference>